<dbReference type="InterPro" id="IPR013694">
    <property type="entry name" value="VIT"/>
</dbReference>
<dbReference type="PROSITE" id="PS51468">
    <property type="entry name" value="VIT"/>
    <property type="match status" value="1"/>
</dbReference>
<dbReference type="EMBL" id="DSPX01000099">
    <property type="protein sequence ID" value="HGG01002.1"/>
    <property type="molecule type" value="Genomic_DNA"/>
</dbReference>
<dbReference type="PANTHER" id="PTHR45737">
    <property type="entry name" value="VON WILLEBRAND FACTOR A DOMAIN-CONTAINING PROTEIN 5A"/>
    <property type="match status" value="1"/>
</dbReference>
<dbReference type="SMART" id="SM00327">
    <property type="entry name" value="VWA"/>
    <property type="match status" value="1"/>
</dbReference>
<dbReference type="AlphaFoldDB" id="A0A7C3ZKB9"/>
<feature type="region of interest" description="Disordered" evidence="1">
    <location>
        <begin position="235"/>
        <end position="260"/>
    </location>
</feature>
<keyword evidence="2" id="KW-0732">Signal</keyword>
<dbReference type="InterPro" id="IPR002035">
    <property type="entry name" value="VWF_A"/>
</dbReference>
<organism evidence="5">
    <name type="scientific">Planktothricoides sp. SpSt-374</name>
    <dbReference type="NCBI Taxonomy" id="2282167"/>
    <lineage>
        <taxon>Bacteria</taxon>
        <taxon>Bacillati</taxon>
        <taxon>Cyanobacteriota</taxon>
        <taxon>Cyanophyceae</taxon>
        <taxon>Oscillatoriophycideae</taxon>
        <taxon>Oscillatoriales</taxon>
        <taxon>Oscillatoriaceae</taxon>
        <taxon>Planktothricoides</taxon>
    </lineage>
</organism>
<dbReference type="Gene3D" id="3.40.50.410">
    <property type="entry name" value="von Willebrand factor, type A domain"/>
    <property type="match status" value="1"/>
</dbReference>
<feature type="compositionally biased region" description="Low complexity" evidence="1">
    <location>
        <begin position="29"/>
        <end position="46"/>
    </location>
</feature>
<feature type="signal peptide" evidence="2">
    <location>
        <begin position="1"/>
        <end position="20"/>
    </location>
</feature>
<evidence type="ECO:0000259" key="3">
    <source>
        <dbReference type="PROSITE" id="PS50234"/>
    </source>
</evidence>
<dbReference type="PANTHER" id="PTHR45737:SF6">
    <property type="entry name" value="VON WILLEBRAND FACTOR A DOMAIN-CONTAINING PROTEIN 5A"/>
    <property type="match status" value="1"/>
</dbReference>
<evidence type="ECO:0000256" key="2">
    <source>
        <dbReference type="SAM" id="SignalP"/>
    </source>
</evidence>
<gene>
    <name evidence="5" type="ORF">ENR15_10215</name>
</gene>
<reference evidence="5" key="1">
    <citation type="journal article" date="2020" name="mSystems">
        <title>Genome- and Community-Level Interaction Insights into Carbon Utilization and Element Cycling Functions of Hydrothermarchaeota in Hydrothermal Sediment.</title>
        <authorList>
            <person name="Zhou Z."/>
            <person name="Liu Y."/>
            <person name="Xu W."/>
            <person name="Pan J."/>
            <person name="Luo Z.H."/>
            <person name="Li M."/>
        </authorList>
    </citation>
    <scope>NUCLEOTIDE SEQUENCE [LARGE SCALE GENOMIC DNA]</scope>
    <source>
        <strain evidence="5">SpSt-374</strain>
    </source>
</reference>
<proteinExistence type="predicted"/>
<feature type="region of interest" description="Disordered" evidence="1">
    <location>
        <begin position="691"/>
        <end position="743"/>
    </location>
</feature>
<feature type="region of interest" description="Disordered" evidence="1">
    <location>
        <begin position="28"/>
        <end position="79"/>
    </location>
</feature>
<accession>A0A7C3ZKB9</accession>
<dbReference type="Pfam" id="PF08487">
    <property type="entry name" value="VIT"/>
    <property type="match status" value="1"/>
</dbReference>
<evidence type="ECO:0000259" key="4">
    <source>
        <dbReference type="PROSITE" id="PS51468"/>
    </source>
</evidence>
<sequence>MKLLFLLPATLLLAGSSVWAIPSGKPEGSFSSDSSRLASNLARSASPGTHSPIPPPSSYSQGRSLSQAPPQTGATAPTSTSGLYVISKEGQKQVFPLRHTEVKAKIAGNLARVEVTQTFQNPFPNPLEAIYIFPLPDEAAVDDMEIKIGERIIKGEIKKREEARQIYEQAIREGRTAGLLEQERDNIFTQSLANIKPGEQIDVTIRYTESLKFTGGDYEFVFPMVVGPRYIPGNQVDAGGNTDRVPDADRISPPIVPEGQRSGQDINVTVEIDAGLPISKVNSTSHKINTTKNGNQVRVELAKEDTIPNKDLILRYQVSSNRTAATVLTEADDRGGHFGVYLIPAVKYKTNEIVPKDVVFLMDTSGSQAGDPLAKSKELMRRFINGLNPQDTFTIIDFANTAQALSPSPLPNTEANRARAMSYIDALDANGGTELLNGIRTVMNYPAAQEGRLRSIVLLTDGYIGDDKEVIAEVQQKLQPGNRFYSFGVGSSVNRFLVNRLAEVGRGTARVVRQDEPTAEVAEQFFREINNPVLTNVKVQWEGGGTAPEIYPLSPPDLFAQQPLVLFGRKSDRAAGRLRVTGTAAGGDRYEQVFNLNFDLGGNPAIAQLWGRHRIKDLMNQMFGRESASGVEAVTNTALAYRLLSEYTAFVAVSEEVRVNPDGTTERVVVPVEMPEGVSYDGIFESADEEAFAPGSPQGRLANGSANMGAGTRGGAYSASPPPPPRPLSQAEDRTGSAPEPMPTSKIEVVSAEGLDASAIASLEEHLKYVSLPAAVSGEVVWELTVRGGRVVRTIWDDTASTVRDSDTLDALEQAISSWSVPGNTSGTIRIKLRIQG</sequence>
<evidence type="ECO:0000256" key="1">
    <source>
        <dbReference type="SAM" id="MobiDB-lite"/>
    </source>
</evidence>
<evidence type="ECO:0000313" key="5">
    <source>
        <dbReference type="EMBL" id="HGG01002.1"/>
    </source>
</evidence>
<dbReference type="PROSITE" id="PS50234">
    <property type="entry name" value="VWFA"/>
    <property type="match status" value="1"/>
</dbReference>
<feature type="compositionally biased region" description="Polar residues" evidence="1">
    <location>
        <begin position="58"/>
        <end position="79"/>
    </location>
</feature>
<dbReference type="NCBIfam" id="NF033769">
    <property type="entry name" value="after_VWA_1"/>
    <property type="match status" value="1"/>
</dbReference>
<dbReference type="SMART" id="SM00609">
    <property type="entry name" value="VIT"/>
    <property type="match status" value="1"/>
</dbReference>
<dbReference type="SUPFAM" id="SSF53300">
    <property type="entry name" value="vWA-like"/>
    <property type="match status" value="1"/>
</dbReference>
<protein>
    <submittedName>
        <fullName evidence="5">After-VIT domain-containing protein</fullName>
    </submittedName>
</protein>
<feature type="domain" description="VIT" evidence="4">
    <location>
        <begin position="81"/>
        <end position="209"/>
    </location>
</feature>
<comment type="caution">
    <text evidence="5">The sequence shown here is derived from an EMBL/GenBank/DDBJ whole genome shotgun (WGS) entry which is preliminary data.</text>
</comment>
<name>A0A7C3ZKB9_9CYAN</name>
<dbReference type="InterPro" id="IPR036465">
    <property type="entry name" value="vWFA_dom_sf"/>
</dbReference>
<feature type="domain" description="VWFA" evidence="3">
    <location>
        <begin position="357"/>
        <end position="529"/>
    </location>
</feature>
<feature type="chain" id="PRO_5028005055" evidence="2">
    <location>
        <begin position="21"/>
        <end position="837"/>
    </location>
</feature>
<dbReference type="Pfam" id="PF13768">
    <property type="entry name" value="VWA_3"/>
    <property type="match status" value="1"/>
</dbReference>